<dbReference type="InterPro" id="IPR035965">
    <property type="entry name" value="PAS-like_dom_sf"/>
</dbReference>
<dbReference type="SMART" id="SM00091">
    <property type="entry name" value="PAS"/>
    <property type="match status" value="2"/>
</dbReference>
<dbReference type="Gene3D" id="3.30.450.20">
    <property type="entry name" value="PAS domain"/>
    <property type="match status" value="2"/>
</dbReference>
<dbReference type="Gene3D" id="3.30.70.270">
    <property type="match status" value="1"/>
</dbReference>
<comment type="caution">
    <text evidence="5">The sequence shown here is derived from an EMBL/GenBank/DDBJ whole genome shotgun (WGS) entry which is preliminary data.</text>
</comment>
<dbReference type="PROSITE" id="PS50112">
    <property type="entry name" value="PAS"/>
    <property type="match status" value="2"/>
</dbReference>
<evidence type="ECO:0000259" key="1">
    <source>
        <dbReference type="PROSITE" id="PS50112"/>
    </source>
</evidence>
<dbReference type="SMART" id="SM00086">
    <property type="entry name" value="PAC"/>
    <property type="match status" value="2"/>
</dbReference>
<dbReference type="InterPro" id="IPR013656">
    <property type="entry name" value="PAS_4"/>
</dbReference>
<evidence type="ECO:0000313" key="6">
    <source>
        <dbReference type="Proteomes" id="UP001172055"/>
    </source>
</evidence>
<dbReference type="InterPro" id="IPR000014">
    <property type="entry name" value="PAS"/>
</dbReference>
<accession>A0ABT8N3P1</accession>
<dbReference type="InterPro" id="IPR000160">
    <property type="entry name" value="GGDEF_dom"/>
</dbReference>
<dbReference type="InterPro" id="IPR001610">
    <property type="entry name" value="PAC"/>
</dbReference>
<dbReference type="InterPro" id="IPR035919">
    <property type="entry name" value="EAL_sf"/>
</dbReference>
<gene>
    <name evidence="5" type="ORF">QWY14_11880</name>
</gene>
<dbReference type="InterPro" id="IPR013767">
    <property type="entry name" value="PAS_fold"/>
</dbReference>
<reference evidence="5 6" key="1">
    <citation type="submission" date="2023-06" db="EMBL/GenBank/DDBJ databases">
        <title>Novel species in genus Planococcus.</title>
        <authorList>
            <person name="Ning S."/>
        </authorList>
    </citation>
    <scope>NUCLEOTIDE SEQUENCE [LARGE SCALE GENOMIC DNA]</scope>
    <source>
        <strain evidence="5 6">N028</strain>
    </source>
</reference>
<feature type="domain" description="EAL" evidence="3">
    <location>
        <begin position="449"/>
        <end position="703"/>
    </location>
</feature>
<evidence type="ECO:0000259" key="2">
    <source>
        <dbReference type="PROSITE" id="PS50113"/>
    </source>
</evidence>
<dbReference type="NCBIfam" id="TIGR00229">
    <property type="entry name" value="sensory_box"/>
    <property type="match status" value="2"/>
</dbReference>
<dbReference type="Pfam" id="PF00989">
    <property type="entry name" value="PAS"/>
    <property type="match status" value="1"/>
</dbReference>
<dbReference type="EMBL" id="JAUJWV010000001">
    <property type="protein sequence ID" value="MDN7242504.1"/>
    <property type="molecule type" value="Genomic_DNA"/>
</dbReference>
<proteinExistence type="predicted"/>
<dbReference type="InterPro" id="IPR043128">
    <property type="entry name" value="Rev_trsase/Diguanyl_cyclase"/>
</dbReference>
<dbReference type="NCBIfam" id="TIGR00254">
    <property type="entry name" value="GGDEF"/>
    <property type="match status" value="1"/>
</dbReference>
<dbReference type="PROSITE" id="PS50887">
    <property type="entry name" value="GGDEF"/>
    <property type="match status" value="1"/>
</dbReference>
<dbReference type="PANTHER" id="PTHR44757:SF2">
    <property type="entry name" value="BIOFILM ARCHITECTURE MAINTENANCE PROTEIN MBAA"/>
    <property type="match status" value="1"/>
</dbReference>
<protein>
    <submittedName>
        <fullName evidence="5">EAL domain-containing protein</fullName>
    </submittedName>
</protein>
<dbReference type="SUPFAM" id="SSF55073">
    <property type="entry name" value="Nucleotide cyclase"/>
    <property type="match status" value="1"/>
</dbReference>
<feature type="domain" description="PAS" evidence="1">
    <location>
        <begin position="153"/>
        <end position="210"/>
    </location>
</feature>
<dbReference type="InterPro" id="IPR001633">
    <property type="entry name" value="EAL_dom"/>
</dbReference>
<dbReference type="SMART" id="SM00267">
    <property type="entry name" value="GGDEF"/>
    <property type="match status" value="1"/>
</dbReference>
<name>A0ABT8N3P1_9BACL</name>
<dbReference type="CDD" id="cd01948">
    <property type="entry name" value="EAL"/>
    <property type="match status" value="1"/>
</dbReference>
<dbReference type="InterPro" id="IPR052155">
    <property type="entry name" value="Biofilm_reg_signaling"/>
</dbReference>
<dbReference type="SUPFAM" id="SSF141868">
    <property type="entry name" value="EAL domain-like"/>
    <property type="match status" value="1"/>
</dbReference>
<keyword evidence="6" id="KW-1185">Reference proteome</keyword>
<dbReference type="Pfam" id="PF00990">
    <property type="entry name" value="GGDEF"/>
    <property type="match status" value="1"/>
</dbReference>
<sequence length="705" mass="80007">MKRLSNNENKISLDFSTRNSQTNGLFYQEMFEVMIENAAVSMYVMEDNEFSYVNAQLCRLVGYSQEELVNGSIATSDLFHRDDLSVVQENMRKKMEDQEVLSRYRVRVYKKNRELIYVEIHSSKAFRRGKPFLFGTLIDVTAEVAATLRLKENEEKFKSLFYNNPDAIFKIDLQGNFIDANPGCVELTGYSTDELLGMAFAPLITDEDLEASFVYFKEAAQGISNSHDLTLIRKDGTHRNIEITKFPLKHAGETIAVYGIAKDITAKVEHQKLMEDLVFYDPLTKLPNRKLFEDRLNQVFKLGESNENTTAVLFLDLDRFKFINDSLGHHSGDEFLKIVALRLKENVRTTDTVGRFAGDEFAILLPKSGRSEAIALAKLLNKALSEPFEIMGHSLSVSASIGIAFSKGADETIDSLIKKADTAMYYTKKYGKNNYTVYSEELDQKTAYKLILERDLKSAIHKDELVLHYQPIADLKTGELRAMEALIRWNHPELGLVPPDSFIPISEESGQIVAIGKWVLQTACVQNKTWQDQGYPPFKLCVNISTIQLQHPNFVQTVKDVLEETGLDAEWLELEVTESILMEDTKTLKESLSKLKELGISMSIDDFGTGYTSLSYLQQFSFDRVKIDRSFVEDIPKDRNGKAITSTIISLAHKLNMSVIAEGIEDETQLNFLKEENCDSGQGYYFSRPLPAEMHDLSALPKKYS</sequence>
<feature type="domain" description="PAS" evidence="1">
    <location>
        <begin position="46"/>
        <end position="98"/>
    </location>
</feature>
<evidence type="ECO:0000259" key="4">
    <source>
        <dbReference type="PROSITE" id="PS50887"/>
    </source>
</evidence>
<dbReference type="RefSeq" id="WP_300986540.1">
    <property type="nucleotide sequence ID" value="NZ_CP129236.1"/>
</dbReference>
<organism evidence="5 6">
    <name type="scientific">Planococcus shixiaomingii</name>
    <dbReference type="NCBI Taxonomy" id="3058393"/>
    <lineage>
        <taxon>Bacteria</taxon>
        <taxon>Bacillati</taxon>
        <taxon>Bacillota</taxon>
        <taxon>Bacilli</taxon>
        <taxon>Bacillales</taxon>
        <taxon>Caryophanaceae</taxon>
        <taxon>Planococcus</taxon>
    </lineage>
</organism>
<dbReference type="Pfam" id="PF08448">
    <property type="entry name" value="PAS_4"/>
    <property type="match status" value="1"/>
</dbReference>
<dbReference type="CDD" id="cd00130">
    <property type="entry name" value="PAS"/>
    <property type="match status" value="2"/>
</dbReference>
<evidence type="ECO:0000259" key="3">
    <source>
        <dbReference type="PROSITE" id="PS50883"/>
    </source>
</evidence>
<dbReference type="PROSITE" id="PS50113">
    <property type="entry name" value="PAC"/>
    <property type="match status" value="1"/>
</dbReference>
<dbReference type="Gene3D" id="3.20.20.450">
    <property type="entry name" value="EAL domain"/>
    <property type="match status" value="1"/>
</dbReference>
<dbReference type="Proteomes" id="UP001172055">
    <property type="component" value="Unassembled WGS sequence"/>
</dbReference>
<dbReference type="InterPro" id="IPR000700">
    <property type="entry name" value="PAS-assoc_C"/>
</dbReference>
<feature type="domain" description="PAC" evidence="2">
    <location>
        <begin position="225"/>
        <end position="276"/>
    </location>
</feature>
<dbReference type="PANTHER" id="PTHR44757">
    <property type="entry name" value="DIGUANYLATE CYCLASE DGCP"/>
    <property type="match status" value="1"/>
</dbReference>
<evidence type="ECO:0000313" key="5">
    <source>
        <dbReference type="EMBL" id="MDN7242504.1"/>
    </source>
</evidence>
<dbReference type="Pfam" id="PF00563">
    <property type="entry name" value="EAL"/>
    <property type="match status" value="1"/>
</dbReference>
<dbReference type="CDD" id="cd01949">
    <property type="entry name" value="GGDEF"/>
    <property type="match status" value="1"/>
</dbReference>
<dbReference type="SMART" id="SM00052">
    <property type="entry name" value="EAL"/>
    <property type="match status" value="1"/>
</dbReference>
<dbReference type="SUPFAM" id="SSF55785">
    <property type="entry name" value="PYP-like sensor domain (PAS domain)"/>
    <property type="match status" value="2"/>
</dbReference>
<feature type="domain" description="GGDEF" evidence="4">
    <location>
        <begin position="308"/>
        <end position="440"/>
    </location>
</feature>
<dbReference type="PROSITE" id="PS50883">
    <property type="entry name" value="EAL"/>
    <property type="match status" value="1"/>
</dbReference>
<dbReference type="InterPro" id="IPR029787">
    <property type="entry name" value="Nucleotide_cyclase"/>
</dbReference>